<feature type="transmembrane region" description="Helical" evidence="1">
    <location>
        <begin position="178"/>
        <end position="203"/>
    </location>
</feature>
<evidence type="ECO:0000313" key="2">
    <source>
        <dbReference type="EMBL" id="VUC24749.1"/>
    </source>
</evidence>
<dbReference type="PANTHER" id="PTHR37544">
    <property type="entry name" value="SPRAY-RELATED"/>
    <property type="match status" value="1"/>
</dbReference>
<name>A0ABY6U3M8_BIOOC</name>
<accession>A0ABY6U3M8</accession>
<dbReference type="Pfam" id="PF11915">
    <property type="entry name" value="DUF3433"/>
    <property type="match status" value="2"/>
</dbReference>
<keyword evidence="3" id="KW-1185">Reference proteome</keyword>
<keyword evidence="1" id="KW-0472">Membrane</keyword>
<dbReference type="PANTHER" id="PTHR37544:SF3">
    <property type="entry name" value="SPRAY"/>
    <property type="match status" value="1"/>
</dbReference>
<keyword evidence="1" id="KW-0812">Transmembrane</keyword>
<evidence type="ECO:0000256" key="1">
    <source>
        <dbReference type="SAM" id="Phobius"/>
    </source>
</evidence>
<feature type="transmembrane region" description="Helical" evidence="1">
    <location>
        <begin position="69"/>
        <end position="92"/>
    </location>
</feature>
<keyword evidence="1" id="KW-1133">Transmembrane helix</keyword>
<feature type="transmembrane region" description="Helical" evidence="1">
    <location>
        <begin position="630"/>
        <end position="651"/>
    </location>
</feature>
<dbReference type="InterPro" id="IPR021840">
    <property type="entry name" value="DUF3433"/>
</dbReference>
<evidence type="ECO:0008006" key="4">
    <source>
        <dbReference type="Google" id="ProtNLM"/>
    </source>
</evidence>
<reference evidence="2 3" key="1">
    <citation type="submission" date="2019-06" db="EMBL/GenBank/DDBJ databases">
        <authorList>
            <person name="Broberg M."/>
        </authorList>
    </citation>
    <scope>NUCLEOTIDE SEQUENCE [LARGE SCALE GENOMIC DNA]</scope>
</reference>
<dbReference type="EMBL" id="CABFNS010000724">
    <property type="protein sequence ID" value="VUC24749.1"/>
    <property type="molecule type" value="Genomic_DNA"/>
</dbReference>
<proteinExistence type="predicted"/>
<comment type="caution">
    <text evidence="2">The sequence shown here is derived from an EMBL/GenBank/DDBJ whole genome shotgun (WGS) entry which is preliminary data.</text>
</comment>
<dbReference type="Proteomes" id="UP000766486">
    <property type="component" value="Unassembled WGS sequence"/>
</dbReference>
<feature type="transmembrane region" description="Helical" evidence="1">
    <location>
        <begin position="1125"/>
        <end position="1151"/>
    </location>
</feature>
<organism evidence="2 3">
    <name type="scientific">Bionectria ochroleuca</name>
    <name type="common">Gliocladium roseum</name>
    <dbReference type="NCBI Taxonomy" id="29856"/>
    <lineage>
        <taxon>Eukaryota</taxon>
        <taxon>Fungi</taxon>
        <taxon>Dikarya</taxon>
        <taxon>Ascomycota</taxon>
        <taxon>Pezizomycotina</taxon>
        <taxon>Sordariomycetes</taxon>
        <taxon>Hypocreomycetidae</taxon>
        <taxon>Hypocreales</taxon>
        <taxon>Bionectriaceae</taxon>
        <taxon>Clonostachys</taxon>
    </lineage>
</organism>
<sequence length="1256" mass="141039">MSLLNPRQSLTDPTICCNYDVASDAQTQDISLHPETSLNNVQPSESVIASNIESEKNQSSSDTASWRPFWLGNIMLACFGLWFFCCTIALPIMLHYSELNNGLFVTREDLAYFWRFGPTAIFTVVVVLWSRVELQALIYMPWVSLSSEKPMSPEEYQLDYVSMIVPTVLVQSLRRRHYFVFLVTLLSVILKIQTVLSAALLFLGDDKEIRPIQLKALDTFNTTSGRASNVSSGAYYSALAIRDTGMEIPFGVGTDCAYQTFKRVDHDGHARGTIDEPLEAIVDGVFMDIKCLELENWSATRTPIETPSSYDGKNTTGLFVYNFTINLQFENCDQPITVKYDQFPWPTLALPDVYGNSTPGALGPNGTYIWQLPNDLETPLCSSLPQQHPQTLYYAMHFRASLSNSSEPEIDTMAGVICSPTAWVSKVQVVDDGVSPNVTVLPNQANVTAEFNAWALLGNSMSSEDGWVPSYVGYKSNNQYTGNGPVRADIIFKREKRSMDDPNLLHNNVLSESIADLIQALGPLLAHYQLRQSEESTVDAKATQVLRKVKIGRAVCISMASLFGLSLCIALWALIQSKRTFKGWFRNPSTVLGSMIGLNYKCNLGLSSRTRENYKAGWVDCKGSPLVFRLWFRLMFTSYVLGLIVGLVVTLKISQASDGLATITEESGLFVWWKIVPAFAMLLVALYTGFSSFSVREISILADLHARPCRMEELDTSILDMVGLRALYHSVRLEKYSVALLQSLAILCTFLTALSTPLFTPEAVPENQIVSLPEETWFGVRALKSNTDEYKQNRKTVATMFYTPNSTNQTYAPFTYGELLFPRVGADLADEDWASGKEVKVVTPAAKLVSACAAIPDDEYTLNYTSIKHHQFRYYGIQITYDLFCPDGSSYETTRESWFSEETVNNGVSYFAGDIGGTTYDGLNRRCKTNFTAESHRNMPWKTQTFIWGKFSPEKNVAEYVSVWACNYTWGQINMDATLIRKDGNIYIDHETPPKQIDSNVQPWSPPFPVIETSSSGDVLAFPFEEYFQRKGSDPRMYGLAAIFVNMVPPFGSLDIEAFGDPSQEHEILELLRSNNGIINSQLSNLENRLDIDEESTVTPFKHGDAQFINVTLIDDRRQRLIQNFAITITMVVVLCLVFAVHAWGLISLWLKHYVGDRVWLLDLEFKGLVPDGFNSIAMLNGLMSGSNCFDHLPDDAHLQSPSELYENSAGLRFRIGWFQRAERSEEEFALGVLGDEMYRFLEPKADVHNRKYSSE</sequence>
<feature type="transmembrane region" description="Helical" evidence="1">
    <location>
        <begin position="112"/>
        <end position="130"/>
    </location>
</feature>
<gene>
    <name evidence="2" type="ORF">CLO192961_LOCUS150621</name>
</gene>
<evidence type="ECO:0000313" key="3">
    <source>
        <dbReference type="Proteomes" id="UP000766486"/>
    </source>
</evidence>
<protein>
    <recommendedName>
        <fullName evidence="4">Carboxylic ester hydrolase</fullName>
    </recommendedName>
</protein>
<feature type="transmembrane region" description="Helical" evidence="1">
    <location>
        <begin position="551"/>
        <end position="575"/>
    </location>
</feature>
<feature type="transmembrane region" description="Helical" evidence="1">
    <location>
        <begin position="671"/>
        <end position="690"/>
    </location>
</feature>